<gene>
    <name evidence="3" type="ORF">NF867_16890</name>
</gene>
<name>A0A9X2F4D9_9SPHI</name>
<accession>A0A9X2F4D9</accession>
<evidence type="ECO:0000256" key="1">
    <source>
        <dbReference type="ARBA" id="ARBA00005953"/>
    </source>
</evidence>
<keyword evidence="4" id="KW-1185">Reference proteome</keyword>
<comment type="caution">
    <text evidence="3">The sequence shown here is derived from an EMBL/GenBank/DDBJ whole genome shotgun (WGS) entry which is preliminary data.</text>
</comment>
<sequence length="139" mass="16498">MSEKQYTAFESELKVRPDDIDMNNHVHNSKYFDYVLAARYDQMERFYKMPMEEFLALNYGWVINTAFVEYKRPLLLGDVFTVKTWIISIAKKDLKVGFEIHRNKTGKLCSSGWFDYTMVNTKTGRSEVIPEWIIEKYAI</sequence>
<dbReference type="EMBL" id="JAMWYS010000058">
    <property type="protein sequence ID" value="MCO4294542.1"/>
    <property type="molecule type" value="Genomic_DNA"/>
</dbReference>
<evidence type="ECO:0000256" key="2">
    <source>
        <dbReference type="ARBA" id="ARBA00022801"/>
    </source>
</evidence>
<reference evidence="3" key="1">
    <citation type="submission" date="2022-06" db="EMBL/GenBank/DDBJ databases">
        <title>Solitalea sp. MAHUQ-68 isolated from rhizospheric soil.</title>
        <authorList>
            <person name="Huq M.A."/>
        </authorList>
    </citation>
    <scope>NUCLEOTIDE SEQUENCE</scope>
    <source>
        <strain evidence="3">MAHUQ-68</strain>
    </source>
</reference>
<dbReference type="Pfam" id="PF13279">
    <property type="entry name" value="4HBT_2"/>
    <property type="match status" value="1"/>
</dbReference>
<keyword evidence="2" id="KW-0378">Hydrolase</keyword>
<evidence type="ECO:0000313" key="3">
    <source>
        <dbReference type="EMBL" id="MCO4294542.1"/>
    </source>
</evidence>
<evidence type="ECO:0000313" key="4">
    <source>
        <dbReference type="Proteomes" id="UP001155182"/>
    </source>
</evidence>
<protein>
    <submittedName>
        <fullName evidence="3">Acyl-CoA thioesterase</fullName>
    </submittedName>
</protein>
<dbReference type="Proteomes" id="UP001155182">
    <property type="component" value="Unassembled WGS sequence"/>
</dbReference>
<dbReference type="CDD" id="cd00586">
    <property type="entry name" value="4HBT"/>
    <property type="match status" value="1"/>
</dbReference>
<dbReference type="PANTHER" id="PTHR31793">
    <property type="entry name" value="4-HYDROXYBENZOYL-COA THIOESTERASE FAMILY MEMBER"/>
    <property type="match status" value="1"/>
</dbReference>
<proteinExistence type="inferred from homology"/>
<dbReference type="PANTHER" id="PTHR31793:SF27">
    <property type="entry name" value="NOVEL THIOESTERASE SUPERFAMILY DOMAIN AND SAPOSIN A-TYPE DOMAIN CONTAINING PROTEIN (0610012H03RIK)"/>
    <property type="match status" value="1"/>
</dbReference>
<comment type="similarity">
    <text evidence="1">Belongs to the 4-hydroxybenzoyl-CoA thioesterase family.</text>
</comment>
<dbReference type="GO" id="GO:0047617">
    <property type="term" value="F:fatty acyl-CoA hydrolase activity"/>
    <property type="evidence" value="ECO:0007669"/>
    <property type="project" value="TreeGrafter"/>
</dbReference>
<dbReference type="InterPro" id="IPR029069">
    <property type="entry name" value="HotDog_dom_sf"/>
</dbReference>
<dbReference type="Gene3D" id="3.10.129.10">
    <property type="entry name" value="Hotdog Thioesterase"/>
    <property type="match status" value="1"/>
</dbReference>
<dbReference type="InterPro" id="IPR050563">
    <property type="entry name" value="4-hydroxybenzoyl-CoA_TE"/>
</dbReference>
<dbReference type="AlphaFoldDB" id="A0A9X2F4D9"/>
<dbReference type="RefSeq" id="WP_252589574.1">
    <property type="nucleotide sequence ID" value="NZ_JAMWYS010000058.1"/>
</dbReference>
<dbReference type="SUPFAM" id="SSF54637">
    <property type="entry name" value="Thioesterase/thiol ester dehydrase-isomerase"/>
    <property type="match status" value="1"/>
</dbReference>
<organism evidence="3 4">
    <name type="scientific">Solitalea agri</name>
    <dbReference type="NCBI Taxonomy" id="2953739"/>
    <lineage>
        <taxon>Bacteria</taxon>
        <taxon>Pseudomonadati</taxon>
        <taxon>Bacteroidota</taxon>
        <taxon>Sphingobacteriia</taxon>
        <taxon>Sphingobacteriales</taxon>
        <taxon>Sphingobacteriaceae</taxon>
        <taxon>Solitalea</taxon>
    </lineage>
</organism>